<accession>A0A6N1NDS7</accession>
<organism evidence="1">
    <name type="scientific">Tupanvirus deep ocean</name>
    <dbReference type="NCBI Taxonomy" id="2126984"/>
    <lineage>
        <taxon>Viruses</taxon>
        <taxon>Varidnaviria</taxon>
        <taxon>Bamfordvirae</taxon>
        <taxon>Nucleocytoviricota</taxon>
        <taxon>Megaviricetes</taxon>
        <taxon>Imitervirales</taxon>
        <taxon>Mimiviridae</taxon>
        <taxon>Megamimivirinae</taxon>
        <taxon>Tupanvirus</taxon>
        <taxon>Tupanvirus altamarinense</taxon>
    </lineage>
</organism>
<protein>
    <submittedName>
        <fullName evidence="1">Putative ORFan</fullName>
    </submittedName>
</protein>
<name>A0A6N1NDS7_9VIRU</name>
<dbReference type="EMBL" id="MF405918">
    <property type="protein sequence ID" value="QKU33744.1"/>
    <property type="molecule type" value="Genomic_DNA"/>
</dbReference>
<dbReference type="GeneID" id="80517043"/>
<sequence length="80" mass="9213">MSSEACEMVGFYLRKIPQEKSKCTNIQTLLELCDLKKNPECVLIKKDLDYCNTNVKRMEDALSECNTKCKLYNQLSGNKN</sequence>
<proteinExistence type="predicted"/>
<reference evidence="1" key="2">
    <citation type="journal article" date="2018" name="Nat. Commun.">
        <title>Tailed giant Tupanvirus possesses the most complete translational apparatus of the known virosphere.</title>
        <authorList>
            <person name="Abrahao J."/>
            <person name="Silva L."/>
            <person name="Silva L.S."/>
            <person name="Khalil J.Y.B."/>
            <person name="Rodrigues R."/>
            <person name="Arantes T."/>
            <person name="Assis F."/>
            <person name="Boratto P."/>
            <person name="Andrade M."/>
            <person name="Kroon E.G."/>
            <person name="Ribeiro B."/>
            <person name="Bergier I."/>
            <person name="Seligmann H."/>
            <person name="Ghigo E."/>
            <person name="Colson P."/>
            <person name="Levasseur A."/>
            <person name="Kroemer G."/>
            <person name="Raoult D."/>
            <person name="La Scola B."/>
        </authorList>
    </citation>
    <scope>NUCLEOTIDE SEQUENCE [LARGE SCALE GENOMIC DNA]</scope>
    <source>
        <strain evidence="1">Deep ocean</strain>
    </source>
</reference>
<dbReference type="KEGG" id="vg:80517043"/>
<dbReference type="RefSeq" id="YP_010780352.1">
    <property type="nucleotide sequence ID" value="NC_075038.1"/>
</dbReference>
<reference evidence="1" key="1">
    <citation type="submission" date="2017-06" db="EMBL/GenBank/DDBJ databases">
        <authorList>
            <person name="Assis F.L."/>
            <person name="Abrahao J.S."/>
            <person name="Silva L."/>
            <person name="Khalil J.B."/>
            <person name="Rodrigues R."/>
            <person name="Silva L.S."/>
            <person name="Boratto P."/>
            <person name="Andrade M."/>
            <person name="Kroon E.G."/>
            <person name="Ribeiro B."/>
            <person name="Bergier I."/>
            <person name="Seligmann H."/>
            <person name="Ghigo E."/>
            <person name="Colson P."/>
            <person name="Levasseur A."/>
            <person name="Raoult D."/>
            <person name="Scola B.L."/>
        </authorList>
    </citation>
    <scope>NUCLEOTIDE SEQUENCE</scope>
    <source>
        <strain evidence="1">Deep ocean</strain>
    </source>
</reference>
<evidence type="ECO:0000313" key="1">
    <source>
        <dbReference type="EMBL" id="QKU33744.1"/>
    </source>
</evidence>